<dbReference type="STRING" id="105785.A0A2J7RP90"/>
<comment type="caution">
    <text evidence="1">The sequence shown here is derived from an EMBL/GenBank/DDBJ whole genome shotgun (WGS) entry which is preliminary data.</text>
</comment>
<dbReference type="InParanoid" id="A0A2J7RP90"/>
<reference evidence="1 2" key="1">
    <citation type="submission" date="2017-12" db="EMBL/GenBank/DDBJ databases">
        <title>Hemimetabolous genomes reveal molecular basis of termite eusociality.</title>
        <authorList>
            <person name="Harrison M.C."/>
            <person name="Jongepier E."/>
            <person name="Robertson H.M."/>
            <person name="Arning N."/>
            <person name="Bitard-Feildel T."/>
            <person name="Chao H."/>
            <person name="Childers C.P."/>
            <person name="Dinh H."/>
            <person name="Doddapaneni H."/>
            <person name="Dugan S."/>
            <person name="Gowin J."/>
            <person name="Greiner C."/>
            <person name="Han Y."/>
            <person name="Hu H."/>
            <person name="Hughes D.S.T."/>
            <person name="Huylmans A.-K."/>
            <person name="Kemena C."/>
            <person name="Kremer L.P.M."/>
            <person name="Lee S.L."/>
            <person name="Lopez-Ezquerra A."/>
            <person name="Mallet L."/>
            <person name="Monroy-Kuhn J.M."/>
            <person name="Moser A."/>
            <person name="Murali S.C."/>
            <person name="Muzny D.M."/>
            <person name="Otani S."/>
            <person name="Piulachs M.-D."/>
            <person name="Poelchau M."/>
            <person name="Qu J."/>
            <person name="Schaub F."/>
            <person name="Wada-Katsumata A."/>
            <person name="Worley K.C."/>
            <person name="Xie Q."/>
            <person name="Ylla G."/>
            <person name="Poulsen M."/>
            <person name="Gibbs R.A."/>
            <person name="Schal C."/>
            <person name="Richards S."/>
            <person name="Belles X."/>
            <person name="Korb J."/>
            <person name="Bornberg-Bauer E."/>
        </authorList>
    </citation>
    <scope>NUCLEOTIDE SEQUENCE [LARGE SCALE GENOMIC DNA]</scope>
    <source>
        <tissue evidence="1">Whole body</tissue>
    </source>
</reference>
<dbReference type="PANTHER" id="PTHR47326:SF1">
    <property type="entry name" value="HTH PSQ-TYPE DOMAIN-CONTAINING PROTEIN"/>
    <property type="match status" value="1"/>
</dbReference>
<proteinExistence type="predicted"/>
<name>A0A2J7RP90_9NEOP</name>
<dbReference type="PANTHER" id="PTHR47326">
    <property type="entry name" value="TRANSPOSABLE ELEMENT TC3 TRANSPOSASE-LIKE PROTEIN"/>
    <property type="match status" value="1"/>
</dbReference>
<dbReference type="AlphaFoldDB" id="A0A2J7RP90"/>
<accession>A0A2J7RP90</accession>
<gene>
    <name evidence="1" type="ORF">B7P43_G19015</name>
</gene>
<dbReference type="Gene3D" id="3.30.420.10">
    <property type="entry name" value="Ribonuclease H-like superfamily/Ribonuclease H"/>
    <property type="match status" value="1"/>
</dbReference>
<keyword evidence="2" id="KW-1185">Reference proteome</keyword>
<dbReference type="EMBL" id="NEVH01002111">
    <property type="protein sequence ID" value="PNF42655.1"/>
    <property type="molecule type" value="Genomic_DNA"/>
</dbReference>
<evidence type="ECO:0000313" key="1">
    <source>
        <dbReference type="EMBL" id="PNF42655.1"/>
    </source>
</evidence>
<dbReference type="GO" id="GO:0003676">
    <property type="term" value="F:nucleic acid binding"/>
    <property type="evidence" value="ECO:0007669"/>
    <property type="project" value="InterPro"/>
</dbReference>
<evidence type="ECO:0000313" key="2">
    <source>
        <dbReference type="Proteomes" id="UP000235965"/>
    </source>
</evidence>
<organism evidence="1 2">
    <name type="scientific">Cryptotermes secundus</name>
    <dbReference type="NCBI Taxonomy" id="105785"/>
    <lineage>
        <taxon>Eukaryota</taxon>
        <taxon>Metazoa</taxon>
        <taxon>Ecdysozoa</taxon>
        <taxon>Arthropoda</taxon>
        <taxon>Hexapoda</taxon>
        <taxon>Insecta</taxon>
        <taxon>Pterygota</taxon>
        <taxon>Neoptera</taxon>
        <taxon>Polyneoptera</taxon>
        <taxon>Dictyoptera</taxon>
        <taxon>Blattodea</taxon>
        <taxon>Blattoidea</taxon>
        <taxon>Termitoidae</taxon>
        <taxon>Kalotermitidae</taxon>
        <taxon>Cryptotermitinae</taxon>
        <taxon>Cryptotermes</taxon>
    </lineage>
</organism>
<dbReference type="InterPro" id="IPR036397">
    <property type="entry name" value="RNaseH_sf"/>
</dbReference>
<feature type="non-terminal residue" evidence="1">
    <location>
        <position position="1"/>
    </location>
</feature>
<sequence>GVNVWCGLSSCGLIGPFFFEGTVTGQVYLDMLQTLIFPAIQELFGDGRFYLQGGLPPHVREYLDDTLLGRWIGRRGPTEYPPWSPDLTPLDFYLWGTLKDEVYQQKPATLNTL</sequence>
<protein>
    <submittedName>
        <fullName evidence="1">Uncharacterized protein</fullName>
    </submittedName>
</protein>
<dbReference type="Proteomes" id="UP000235965">
    <property type="component" value="Unassembled WGS sequence"/>
</dbReference>